<dbReference type="EMBL" id="FQXS01000031">
    <property type="protein sequence ID" value="SHI09138.1"/>
    <property type="molecule type" value="Genomic_DNA"/>
</dbReference>
<dbReference type="InterPro" id="IPR043504">
    <property type="entry name" value="Peptidase_S1_PA_chymotrypsin"/>
</dbReference>
<dbReference type="Gene3D" id="2.40.10.10">
    <property type="entry name" value="Trypsin-like serine proteases"/>
    <property type="match status" value="2"/>
</dbReference>
<dbReference type="OrthoDB" id="5449947at2"/>
<dbReference type="Pfam" id="PF13365">
    <property type="entry name" value="Trypsin_2"/>
    <property type="match status" value="1"/>
</dbReference>
<sequence>MAESVFNKFNNGCLMVFRREGETVQFLGTAFLVHDSGYLLSVSHVLPSEGDLVVVPGESMSNEFTPVSQETVTSIPVTVARRNKDRDIALLKMMQPVDMRLPDYFLGTAENVHIGSRVMALGYAFGHQALHALVAMNAIVSARVLSHNDSKLLLFDSMVHDGDRGGPLVSVDEGVVVGIINGRFDPQEAAKEYTDGSRTVASNTNISYAVAIDYGIALMDEEGLLTATTSI</sequence>
<dbReference type="AlphaFoldDB" id="A0A1M5YBC2"/>
<gene>
    <name evidence="1" type="ORF">SAMN02745124_03807</name>
</gene>
<dbReference type="Proteomes" id="UP000184139">
    <property type="component" value="Unassembled WGS sequence"/>
</dbReference>
<evidence type="ECO:0000313" key="1">
    <source>
        <dbReference type="EMBL" id="SHI09138.1"/>
    </source>
</evidence>
<keyword evidence="1" id="KW-0378">Hydrolase</keyword>
<reference evidence="1 2" key="1">
    <citation type="submission" date="2016-11" db="EMBL/GenBank/DDBJ databases">
        <authorList>
            <person name="Jaros S."/>
            <person name="Januszkiewicz K."/>
            <person name="Wedrychowicz H."/>
        </authorList>
    </citation>
    <scope>NUCLEOTIDE SEQUENCE [LARGE SCALE GENOMIC DNA]</scope>
    <source>
        <strain evidence="1 2">DSM 9705</strain>
    </source>
</reference>
<name>A0A1M5YBC2_9BACT</name>
<organism evidence="1 2">
    <name type="scientific">Desulfofustis glycolicus DSM 9705</name>
    <dbReference type="NCBI Taxonomy" id="1121409"/>
    <lineage>
        <taxon>Bacteria</taxon>
        <taxon>Pseudomonadati</taxon>
        <taxon>Thermodesulfobacteriota</taxon>
        <taxon>Desulfobulbia</taxon>
        <taxon>Desulfobulbales</taxon>
        <taxon>Desulfocapsaceae</taxon>
        <taxon>Desulfofustis</taxon>
    </lineage>
</organism>
<dbReference type="InterPro" id="IPR009003">
    <property type="entry name" value="Peptidase_S1_PA"/>
</dbReference>
<dbReference type="GO" id="GO:0006508">
    <property type="term" value="P:proteolysis"/>
    <property type="evidence" value="ECO:0007669"/>
    <property type="project" value="UniProtKB-KW"/>
</dbReference>
<proteinExistence type="predicted"/>
<evidence type="ECO:0000313" key="2">
    <source>
        <dbReference type="Proteomes" id="UP000184139"/>
    </source>
</evidence>
<keyword evidence="1" id="KW-0645">Protease</keyword>
<dbReference type="GO" id="GO:0008233">
    <property type="term" value="F:peptidase activity"/>
    <property type="evidence" value="ECO:0007669"/>
    <property type="project" value="UniProtKB-KW"/>
</dbReference>
<keyword evidence="2" id="KW-1185">Reference proteome</keyword>
<accession>A0A1M5YBC2</accession>
<protein>
    <submittedName>
        <fullName evidence="1">Serine protease Do</fullName>
    </submittedName>
</protein>
<dbReference type="SUPFAM" id="SSF50494">
    <property type="entry name" value="Trypsin-like serine proteases"/>
    <property type="match status" value="1"/>
</dbReference>
<dbReference type="RefSeq" id="WP_073378615.1">
    <property type="nucleotide sequence ID" value="NZ_FQXS01000031.1"/>
</dbReference>
<dbReference type="STRING" id="1121409.SAMN02745124_03807"/>